<dbReference type="FunFam" id="3.40.50.300:FF:000483">
    <property type="entry name" value="Sensor histidine kinase KdpD"/>
    <property type="match status" value="1"/>
</dbReference>
<evidence type="ECO:0000256" key="3">
    <source>
        <dbReference type="ARBA" id="ARBA00023012"/>
    </source>
</evidence>
<sequence>MDKDTWKLWWWCRVAGKLKIFIGAAPGVGKTYTMLREAQDLQRQGTDVVIGYVDAYGRPDTETQITGLELVPRRQINFQGRTFEEVDVEAIVKRQPDMVIIDELAHTNAPGSQFPKRYMDVEFILDHGIGVLTTVNVQHLENAHAEAERITGVKVREIIPDEFIKRAEQVEVVDVTPETLRQRLRDGSIYPHDKVKQALNNFFRMSNLAPLRELALREVAEDVDERLQQSFDRRKIPGPVGAKENILVCVSYVDRANKLIEKASKVAARMKAELIVLTVNPRSPDQFTHKDKERIQGLKELSGQYDGRFVVEYLNDRKLPQIIIAVAERENVTQIVIGQPSKERKWRRIVKDSPVRYLLRNLKYVDLRIVGWRD</sequence>
<dbReference type="InterPro" id="IPR052023">
    <property type="entry name" value="Histidine_kinase_KdpD"/>
</dbReference>
<dbReference type="PANTHER" id="PTHR45569">
    <property type="entry name" value="SENSOR PROTEIN KDPD"/>
    <property type="match status" value="1"/>
</dbReference>
<dbReference type="Pfam" id="PF02702">
    <property type="entry name" value="KdpD"/>
    <property type="match status" value="1"/>
</dbReference>
<dbReference type="SUPFAM" id="SSF52402">
    <property type="entry name" value="Adenine nucleotide alpha hydrolases-like"/>
    <property type="match status" value="1"/>
</dbReference>
<dbReference type="GO" id="GO:0005737">
    <property type="term" value="C:cytoplasm"/>
    <property type="evidence" value="ECO:0007669"/>
    <property type="project" value="UniProtKB-ARBA"/>
</dbReference>
<dbReference type="GO" id="GO:0000155">
    <property type="term" value="F:phosphorelay sensor kinase activity"/>
    <property type="evidence" value="ECO:0007669"/>
    <property type="project" value="InterPro"/>
</dbReference>
<dbReference type="InterPro" id="IPR006016">
    <property type="entry name" value="UspA"/>
</dbReference>
<dbReference type="AlphaFoldDB" id="A0A0N8PNM7"/>
<feature type="domain" description="Signal transduction histidine kinase osmosensitive K+ channel sensor N-terminal" evidence="5">
    <location>
        <begin position="16"/>
        <end position="223"/>
    </location>
</feature>
<dbReference type="Proteomes" id="UP000050482">
    <property type="component" value="Unassembled WGS sequence"/>
</dbReference>
<keyword evidence="7" id="KW-1185">Reference proteome</keyword>
<proteinExistence type="predicted"/>
<dbReference type="Gene3D" id="3.40.50.300">
    <property type="entry name" value="P-loop containing nucleotide triphosphate hydrolases"/>
    <property type="match status" value="1"/>
</dbReference>
<evidence type="ECO:0000313" key="7">
    <source>
        <dbReference type="Proteomes" id="UP000050482"/>
    </source>
</evidence>
<dbReference type="EMBL" id="LJCO01000085">
    <property type="protein sequence ID" value="KPV41957.1"/>
    <property type="molecule type" value="Genomic_DNA"/>
</dbReference>
<dbReference type="PANTHER" id="PTHR45569:SF1">
    <property type="entry name" value="SENSOR PROTEIN KDPD"/>
    <property type="match status" value="1"/>
</dbReference>
<dbReference type="InterPro" id="IPR014729">
    <property type="entry name" value="Rossmann-like_a/b/a_fold"/>
</dbReference>
<dbReference type="Gene3D" id="3.40.50.620">
    <property type="entry name" value="HUPs"/>
    <property type="match status" value="1"/>
</dbReference>
<dbReference type="PATRIC" id="fig|471514.4.peg.990"/>
<name>A0A0N8PNM7_9BACL</name>
<organism evidence="6 7">
    <name type="scientific">Alicyclobacillus ferrooxydans</name>
    <dbReference type="NCBI Taxonomy" id="471514"/>
    <lineage>
        <taxon>Bacteria</taxon>
        <taxon>Bacillati</taxon>
        <taxon>Bacillota</taxon>
        <taxon>Bacilli</taxon>
        <taxon>Bacillales</taxon>
        <taxon>Alicyclobacillaceae</taxon>
        <taxon>Alicyclobacillus</taxon>
    </lineage>
</organism>
<dbReference type="InterPro" id="IPR003852">
    <property type="entry name" value="Sig_transdc_His_kinase_KdpD_N"/>
</dbReference>
<dbReference type="GO" id="GO:0005886">
    <property type="term" value="C:plasma membrane"/>
    <property type="evidence" value="ECO:0007669"/>
    <property type="project" value="TreeGrafter"/>
</dbReference>
<evidence type="ECO:0000256" key="2">
    <source>
        <dbReference type="ARBA" id="ARBA00022777"/>
    </source>
</evidence>
<dbReference type="STRING" id="471514.AN477_19460"/>
<feature type="domain" description="UspA" evidence="4">
    <location>
        <begin position="245"/>
        <end position="360"/>
    </location>
</feature>
<comment type="caution">
    <text evidence="6">The sequence shown here is derived from an EMBL/GenBank/DDBJ whole genome shotgun (WGS) entry which is preliminary data.</text>
</comment>
<keyword evidence="2 6" id="KW-0418">Kinase</keyword>
<evidence type="ECO:0000256" key="1">
    <source>
        <dbReference type="ARBA" id="ARBA00022679"/>
    </source>
</evidence>
<keyword evidence="1" id="KW-0808">Transferase</keyword>
<keyword evidence="3" id="KW-0902">Two-component regulatory system</keyword>
<evidence type="ECO:0000259" key="4">
    <source>
        <dbReference type="Pfam" id="PF00582"/>
    </source>
</evidence>
<reference evidence="6 7" key="1">
    <citation type="submission" date="2015-09" db="EMBL/GenBank/DDBJ databases">
        <title>Draft genome sequence of Alicyclobacillus ferrooxydans DSM 22381.</title>
        <authorList>
            <person name="Hemp J."/>
        </authorList>
    </citation>
    <scope>NUCLEOTIDE SEQUENCE [LARGE SCALE GENOMIC DNA]</scope>
    <source>
        <strain evidence="6 7">TC-34</strain>
    </source>
</reference>
<accession>A0A0N8PNM7</accession>
<dbReference type="Pfam" id="PF00582">
    <property type="entry name" value="Usp"/>
    <property type="match status" value="1"/>
</dbReference>
<gene>
    <name evidence="6" type="ORF">AN477_19460</name>
</gene>
<evidence type="ECO:0000259" key="5">
    <source>
        <dbReference type="Pfam" id="PF02702"/>
    </source>
</evidence>
<protein>
    <submittedName>
        <fullName evidence="6">Histidine kinase</fullName>
    </submittedName>
</protein>
<dbReference type="InterPro" id="IPR027417">
    <property type="entry name" value="P-loop_NTPase"/>
</dbReference>
<dbReference type="SUPFAM" id="SSF52540">
    <property type="entry name" value="P-loop containing nucleoside triphosphate hydrolases"/>
    <property type="match status" value="1"/>
</dbReference>
<evidence type="ECO:0000313" key="6">
    <source>
        <dbReference type="EMBL" id="KPV41957.1"/>
    </source>
</evidence>